<dbReference type="Pfam" id="PF18928">
    <property type="entry name" value="DUF5677"/>
    <property type="match status" value="1"/>
</dbReference>
<evidence type="ECO:0000313" key="2">
    <source>
        <dbReference type="Proteomes" id="UP000831787"/>
    </source>
</evidence>
<sequence>MEERSTSKLSDHKYKKGKIITPMNSMLGDKLALNSWTNERLPEYLWLGLILHHYGRKKGLIKVQEILSLISGLELDVNQPKISIITNLDNHKQIDVYKIINSVVNSSILAPLTILLRGERYEQFNEYFYDKSQTLDYRISKIEEVLLRYYNHQSNEATDLRYLAICLPLFKGRVKLFEGVEGMIEALKNYSVTEHEDERMRFYRPAIRSFEGMELEEKDNTFISNFWKELGLLTDCNPVYINYEEQQTEMKLFIKDTRELLEHLILVNKEELLKESKFNVLIGSTAYIKKIFDELIEKDLGNSILGRHAYRTILEVYIMIKYLIKKEEENPNIFLDYQLYGVGKFKHVLLRCRDGELIKEDTSHIKTPIIHSLVNEPMWEEYLDIDVRYFDTQSIKKKFEEVDEKELYDVFYEYNNNYVHGFWGAVRESSMLFCDNPLHQYHSLPDLENYQKLPNVINDTQAIYKKYLETLSNIYEFPEWFKHKYGELSYGI</sequence>
<proteinExistence type="predicted"/>
<dbReference type="InterPro" id="IPR043733">
    <property type="entry name" value="DUF5677"/>
</dbReference>
<keyword evidence="2" id="KW-1185">Reference proteome</keyword>
<dbReference type="EMBL" id="CP095073">
    <property type="protein sequence ID" value="UOQ44839.1"/>
    <property type="molecule type" value="Genomic_DNA"/>
</dbReference>
<accession>A0ABY4EL05</accession>
<gene>
    <name evidence="1" type="ORF">MUN89_02470</name>
</gene>
<reference evidence="1 2" key="1">
    <citation type="submission" date="2022-04" db="EMBL/GenBank/DDBJ databases">
        <title>Halobacillus sp. isolated from saltern.</title>
        <authorList>
            <person name="Won M."/>
            <person name="Lee C.-M."/>
            <person name="Woen H.-Y."/>
            <person name="Kwon S.-W."/>
        </authorList>
    </citation>
    <scope>NUCLEOTIDE SEQUENCE [LARGE SCALE GENOMIC DNA]</scope>
    <source>
        <strain evidence="1 2">SSBR10-3</strain>
    </source>
</reference>
<protein>
    <submittedName>
        <fullName evidence="1">DUF5677 domain-containing protein</fullName>
    </submittedName>
</protein>
<organism evidence="1 2">
    <name type="scientific">Halobacillus salinarum</name>
    <dbReference type="NCBI Taxonomy" id="2932257"/>
    <lineage>
        <taxon>Bacteria</taxon>
        <taxon>Bacillati</taxon>
        <taxon>Bacillota</taxon>
        <taxon>Bacilli</taxon>
        <taxon>Bacillales</taxon>
        <taxon>Bacillaceae</taxon>
        <taxon>Halobacillus</taxon>
    </lineage>
</organism>
<name>A0ABY4EL05_9BACI</name>
<dbReference type="RefSeq" id="WP_244711111.1">
    <property type="nucleotide sequence ID" value="NZ_CP095073.1"/>
</dbReference>
<dbReference type="Proteomes" id="UP000831787">
    <property type="component" value="Chromosome"/>
</dbReference>
<evidence type="ECO:0000313" key="1">
    <source>
        <dbReference type="EMBL" id="UOQ44839.1"/>
    </source>
</evidence>